<organism evidence="1">
    <name type="scientific">Serratia marcescens SM39</name>
    <dbReference type="NCBI Taxonomy" id="1334564"/>
    <lineage>
        <taxon>Bacteria</taxon>
        <taxon>Pseudomonadati</taxon>
        <taxon>Pseudomonadota</taxon>
        <taxon>Gammaproteobacteria</taxon>
        <taxon>Enterobacterales</taxon>
        <taxon>Yersiniaceae</taxon>
        <taxon>Serratia</taxon>
    </lineage>
</organism>
<gene>
    <name evidence="1" type="ORF">SM39_4529</name>
</gene>
<dbReference type="AlphaFoldDB" id="A0AAT9F4T3"/>
<dbReference type="Pfam" id="PF12098">
    <property type="entry name" value="DUF3574"/>
    <property type="match status" value="1"/>
</dbReference>
<dbReference type="InterPro" id="IPR021957">
    <property type="entry name" value="DUF3574"/>
</dbReference>
<keyword evidence="1" id="KW-0449">Lipoprotein</keyword>
<protein>
    <submittedName>
        <fullName evidence="1">Lipoprotein</fullName>
    </submittedName>
</protein>
<accession>A0AAT9F4T3</accession>
<proteinExistence type="predicted"/>
<dbReference type="EMBL" id="AP013063">
    <property type="protein sequence ID" value="BAO36448.1"/>
    <property type="molecule type" value="Genomic_DNA"/>
</dbReference>
<reference evidence="1" key="1">
    <citation type="journal article" date="2014" name="Genome Biol. Evol.">
        <title>Genome evolution and plasticity of Serratia marcescens, an important multidrug-resistant nosocomial pathogen.</title>
        <authorList>
            <person name="Iguchi A."/>
            <person name="Nagaya Y."/>
            <person name="Pradel E."/>
            <person name="Ooka T."/>
            <person name="Ogura Y."/>
            <person name="Katsura K."/>
            <person name="Kurokawa K."/>
            <person name="Oshima K."/>
            <person name="Hattori M."/>
            <person name="Parkhill J."/>
            <person name="Sebaihia M."/>
            <person name="Coulthurst S.J."/>
            <person name="Gotoh N."/>
            <person name="Thomson N.R."/>
            <person name="Ewbank J.J."/>
            <person name="Hayashi T."/>
        </authorList>
    </citation>
    <scope>NUCLEOTIDE SEQUENCE</scope>
    <source>
        <strain evidence="1">SM39</strain>
    </source>
</reference>
<sequence>MKALEISRWFPSLTMLFAANPSTDKPRLQMKNSPRLAAGAVVAALLLSGCVAPGHQAVPPAPACRTGDPLVQTTLYFGLNRPAGPAITAAEWQTFVDSQVTPRFKDGLTVFDAKGQWLGHDGKLARENSKALLLIHAPGKESEMNIEALRSGYKQQFAQDSVMRVDAPVCVAF</sequence>
<dbReference type="KEGG" id="smar:SM39_4529"/>
<name>A0AAT9F4T3_SERMA</name>
<evidence type="ECO:0000313" key="1">
    <source>
        <dbReference type="EMBL" id="BAO36448.1"/>
    </source>
</evidence>